<accession>A0ABM7R8J1</accession>
<dbReference type="PANTHER" id="PTHR30037:SF4">
    <property type="entry name" value="DNA-3-METHYLADENINE GLYCOSYLASE I"/>
    <property type="match status" value="1"/>
</dbReference>
<protein>
    <submittedName>
        <fullName evidence="1">DNA-3-methyladenine glycosylase</fullName>
    </submittedName>
</protein>
<dbReference type="NCBIfam" id="TIGR00624">
    <property type="entry name" value="tag"/>
    <property type="match status" value="1"/>
</dbReference>
<dbReference type="EMBL" id="AP024702">
    <property type="protein sequence ID" value="BCX46481.1"/>
    <property type="molecule type" value="Genomic_DNA"/>
</dbReference>
<dbReference type="InterPro" id="IPR004597">
    <property type="entry name" value="Tag"/>
</dbReference>
<dbReference type="InterPro" id="IPR052891">
    <property type="entry name" value="DNA-3mA_glycosylase"/>
</dbReference>
<dbReference type="InterPro" id="IPR011257">
    <property type="entry name" value="DNA_glycosylase"/>
</dbReference>
<keyword evidence="2" id="KW-1185">Reference proteome</keyword>
<dbReference type="RefSeq" id="WP_338688128.1">
    <property type="nucleotide sequence ID" value="NZ_AP024702.1"/>
</dbReference>
<dbReference type="Pfam" id="PF03352">
    <property type="entry name" value="Adenine_glyco"/>
    <property type="match status" value="1"/>
</dbReference>
<reference evidence="1 2" key="1">
    <citation type="submission" date="2021-06" db="EMBL/GenBank/DDBJ databases">
        <title>Complete genome of Haloferula helveola possessing various polysaccharide degrading enzymes.</title>
        <authorList>
            <person name="Takami H."/>
            <person name="Huang C."/>
            <person name="Hamasaki K."/>
        </authorList>
    </citation>
    <scope>NUCLEOTIDE SEQUENCE [LARGE SCALE GENOMIC DNA]</scope>
    <source>
        <strain evidence="1 2">CN-1</strain>
    </source>
</reference>
<dbReference type="SUPFAM" id="SSF48150">
    <property type="entry name" value="DNA-glycosylase"/>
    <property type="match status" value="1"/>
</dbReference>
<gene>
    <name evidence="1" type="primary">tag</name>
    <name evidence="1" type="ORF">HAHE_03890</name>
</gene>
<name>A0ABM7R8J1_9BACT</name>
<organism evidence="1 2">
    <name type="scientific">Haloferula helveola</name>
    <dbReference type="NCBI Taxonomy" id="490095"/>
    <lineage>
        <taxon>Bacteria</taxon>
        <taxon>Pseudomonadati</taxon>
        <taxon>Verrucomicrobiota</taxon>
        <taxon>Verrucomicrobiia</taxon>
        <taxon>Verrucomicrobiales</taxon>
        <taxon>Verrucomicrobiaceae</taxon>
        <taxon>Haloferula</taxon>
    </lineage>
</organism>
<dbReference type="PANTHER" id="PTHR30037">
    <property type="entry name" value="DNA-3-METHYLADENINE GLYCOSYLASE 1"/>
    <property type="match status" value="1"/>
</dbReference>
<evidence type="ECO:0000313" key="2">
    <source>
        <dbReference type="Proteomes" id="UP001374893"/>
    </source>
</evidence>
<evidence type="ECO:0000313" key="1">
    <source>
        <dbReference type="EMBL" id="BCX46481.1"/>
    </source>
</evidence>
<sequence length="190" mass="21663">MVRCPWVPEHLDAYVAYHDTEWGVPSRDSRYLFEMICLEGAQAGLSWWTVLRKRDRYREVFRNFEPAEVARMTDRQLERLVADPGIIRHRGKIFSVRQNARAWLDLADREGDQVGWLWGFVGDEPKVNRPKVMADYPTTSPESDALSKALRKAGFNFVGSTTMYAFMQAVGMVDDHSVSCFLGGPANKGS</sequence>
<dbReference type="Proteomes" id="UP001374893">
    <property type="component" value="Chromosome"/>
</dbReference>
<proteinExistence type="predicted"/>
<dbReference type="Gene3D" id="1.10.340.30">
    <property type="entry name" value="Hypothetical protein, domain 2"/>
    <property type="match status" value="1"/>
</dbReference>
<dbReference type="InterPro" id="IPR005019">
    <property type="entry name" value="Adenine_glyco"/>
</dbReference>